<name>A0A3S5DG23_SALER</name>
<dbReference type="InterPro" id="IPR020846">
    <property type="entry name" value="MFS_dom"/>
</dbReference>
<feature type="domain" description="Major facilitator superfamily (MFS) profile" evidence="8">
    <location>
        <begin position="13"/>
        <end position="84"/>
    </location>
</feature>
<keyword evidence="3" id="KW-0997">Cell inner membrane</keyword>
<comment type="subcellular location">
    <subcellularLocation>
        <location evidence="1">Cell inner membrane</location>
        <topology evidence="1">Multi-pass membrane protein</topology>
    </subcellularLocation>
</comment>
<keyword evidence="4 7" id="KW-0812">Transmembrane</keyword>
<accession>A0A3S5DG23</accession>
<dbReference type="AlphaFoldDB" id="A0A3S5DG23"/>
<dbReference type="PROSITE" id="PS50850">
    <property type="entry name" value="MFS"/>
    <property type="match status" value="1"/>
</dbReference>
<evidence type="ECO:0000313" key="9">
    <source>
        <dbReference type="EMBL" id="VEA76462.1"/>
    </source>
</evidence>
<feature type="transmembrane region" description="Helical" evidence="7">
    <location>
        <begin position="12"/>
        <end position="36"/>
    </location>
</feature>
<evidence type="ECO:0000256" key="2">
    <source>
        <dbReference type="ARBA" id="ARBA00022475"/>
    </source>
</evidence>
<dbReference type="GO" id="GO:0005886">
    <property type="term" value="C:plasma membrane"/>
    <property type="evidence" value="ECO:0007669"/>
    <property type="project" value="UniProtKB-SubCell"/>
</dbReference>
<evidence type="ECO:0000256" key="4">
    <source>
        <dbReference type="ARBA" id="ARBA00022692"/>
    </source>
</evidence>
<dbReference type="EMBL" id="LR134156">
    <property type="protein sequence ID" value="VEA76462.1"/>
    <property type="molecule type" value="Genomic_DNA"/>
</dbReference>
<keyword evidence="2" id="KW-1003">Cell membrane</keyword>
<evidence type="ECO:0000256" key="1">
    <source>
        <dbReference type="ARBA" id="ARBA00004429"/>
    </source>
</evidence>
<dbReference type="GO" id="GO:0022857">
    <property type="term" value="F:transmembrane transporter activity"/>
    <property type="evidence" value="ECO:0007669"/>
    <property type="project" value="InterPro"/>
</dbReference>
<evidence type="ECO:0000259" key="8">
    <source>
        <dbReference type="PROSITE" id="PS50850"/>
    </source>
</evidence>
<evidence type="ECO:0000313" key="10">
    <source>
        <dbReference type="Proteomes" id="UP000275676"/>
    </source>
</evidence>
<protein>
    <submittedName>
        <fullName evidence="9">Drug resistance MFS transporter, drug:H+ antiporter-2 (14 Spanner) (DHA2) family</fullName>
    </submittedName>
</protein>
<dbReference type="InterPro" id="IPR036259">
    <property type="entry name" value="MFS_trans_sf"/>
</dbReference>
<reference evidence="9 10" key="1">
    <citation type="submission" date="2018-12" db="EMBL/GenBank/DDBJ databases">
        <authorList>
            <consortium name="Pathogen Informatics"/>
        </authorList>
    </citation>
    <scope>NUCLEOTIDE SEQUENCE [LARGE SCALE GENOMIC DNA]</scope>
    <source>
        <strain evidence="9 10">NCTC10047</strain>
    </source>
</reference>
<feature type="transmembrane region" description="Helical" evidence="7">
    <location>
        <begin position="48"/>
        <end position="69"/>
    </location>
</feature>
<sequence>MKKLHIENNERRLIYAMMFAGILPLLDSSIANVILPNISHDTGISYNYVQWIIVSYMLSCSAGILISPFTSKKYGIKKHGYIHC</sequence>
<keyword evidence="6 7" id="KW-0472">Membrane</keyword>
<gene>
    <name evidence="9" type="ORF">NCTC10047_02342</name>
</gene>
<proteinExistence type="predicted"/>
<dbReference type="Gene3D" id="1.20.1250.20">
    <property type="entry name" value="MFS general substrate transporter like domains"/>
    <property type="match status" value="1"/>
</dbReference>
<keyword evidence="5 7" id="KW-1133">Transmembrane helix</keyword>
<evidence type="ECO:0000256" key="3">
    <source>
        <dbReference type="ARBA" id="ARBA00022519"/>
    </source>
</evidence>
<organism evidence="9 10">
    <name type="scientific">Salmonella enterica subsp. arizonae</name>
    <dbReference type="NCBI Taxonomy" id="59203"/>
    <lineage>
        <taxon>Bacteria</taxon>
        <taxon>Pseudomonadati</taxon>
        <taxon>Pseudomonadota</taxon>
        <taxon>Gammaproteobacteria</taxon>
        <taxon>Enterobacterales</taxon>
        <taxon>Enterobacteriaceae</taxon>
        <taxon>Salmonella</taxon>
    </lineage>
</organism>
<evidence type="ECO:0000256" key="5">
    <source>
        <dbReference type="ARBA" id="ARBA00022989"/>
    </source>
</evidence>
<dbReference type="Proteomes" id="UP000275676">
    <property type="component" value="Chromosome"/>
</dbReference>
<evidence type="ECO:0000256" key="7">
    <source>
        <dbReference type="SAM" id="Phobius"/>
    </source>
</evidence>
<dbReference type="SUPFAM" id="SSF103473">
    <property type="entry name" value="MFS general substrate transporter"/>
    <property type="match status" value="1"/>
</dbReference>
<evidence type="ECO:0000256" key="6">
    <source>
        <dbReference type="ARBA" id="ARBA00023136"/>
    </source>
</evidence>